<reference evidence="2" key="2">
    <citation type="journal article" date="2022" name="Microbiol. Resour. Announc.">
        <title>Metagenome Sequencing to Explore Phylogenomics of Terrestrial Cyanobacteria.</title>
        <authorList>
            <person name="Ward R.D."/>
            <person name="Stajich J.E."/>
            <person name="Johansen J.R."/>
            <person name="Huntemann M."/>
            <person name="Clum A."/>
            <person name="Foster B."/>
            <person name="Foster B."/>
            <person name="Roux S."/>
            <person name="Palaniappan K."/>
            <person name="Varghese N."/>
            <person name="Mukherjee S."/>
            <person name="Reddy T.B.K."/>
            <person name="Daum C."/>
            <person name="Copeland A."/>
            <person name="Chen I.A."/>
            <person name="Ivanova N.N."/>
            <person name="Kyrpides N.C."/>
            <person name="Shapiro N."/>
            <person name="Eloe-Fadrosh E.A."/>
            <person name="Pietrasiak N."/>
        </authorList>
    </citation>
    <scope>NUCLEOTIDE SEQUENCE</scope>
    <source>
        <strain evidence="2">CPER-KK1</strain>
    </source>
</reference>
<evidence type="ECO:0000313" key="2">
    <source>
        <dbReference type="EMBL" id="MBW4543807.1"/>
    </source>
</evidence>
<dbReference type="PANTHER" id="PTHR46401">
    <property type="entry name" value="GLYCOSYLTRANSFERASE WBBK-RELATED"/>
    <property type="match status" value="1"/>
</dbReference>
<dbReference type="Proteomes" id="UP000753908">
    <property type="component" value="Unassembled WGS sequence"/>
</dbReference>
<dbReference type="SUPFAM" id="SSF53756">
    <property type="entry name" value="UDP-Glycosyltransferase/glycogen phosphorylase"/>
    <property type="match status" value="1"/>
</dbReference>
<comment type="caution">
    <text evidence="2">The sequence shown here is derived from an EMBL/GenBank/DDBJ whole genome shotgun (WGS) entry which is preliminary data.</text>
</comment>
<organism evidence="2 3">
    <name type="scientific">Symplocastrum torsivum CPER-KK1</name>
    <dbReference type="NCBI Taxonomy" id="450513"/>
    <lineage>
        <taxon>Bacteria</taxon>
        <taxon>Bacillati</taxon>
        <taxon>Cyanobacteriota</taxon>
        <taxon>Cyanophyceae</taxon>
        <taxon>Oscillatoriophycideae</taxon>
        <taxon>Oscillatoriales</taxon>
        <taxon>Microcoleaceae</taxon>
        <taxon>Symplocastrum</taxon>
    </lineage>
</organism>
<gene>
    <name evidence="2" type="ORF">KME25_05085</name>
</gene>
<dbReference type="AlphaFoldDB" id="A0A951U8H5"/>
<reference evidence="2" key="1">
    <citation type="submission" date="2021-05" db="EMBL/GenBank/DDBJ databases">
        <authorList>
            <person name="Pietrasiak N."/>
            <person name="Ward R."/>
            <person name="Stajich J.E."/>
            <person name="Kurbessoian T."/>
        </authorList>
    </citation>
    <scope>NUCLEOTIDE SEQUENCE</scope>
    <source>
        <strain evidence="2">CPER-KK1</strain>
    </source>
</reference>
<dbReference type="GO" id="GO:0009103">
    <property type="term" value="P:lipopolysaccharide biosynthetic process"/>
    <property type="evidence" value="ECO:0007669"/>
    <property type="project" value="TreeGrafter"/>
</dbReference>
<keyword evidence="1" id="KW-0808">Transferase</keyword>
<dbReference type="Gene3D" id="3.40.50.2000">
    <property type="entry name" value="Glycogen Phosphorylase B"/>
    <property type="match status" value="2"/>
</dbReference>
<dbReference type="PANTHER" id="PTHR46401:SF2">
    <property type="entry name" value="GLYCOSYLTRANSFERASE WBBK-RELATED"/>
    <property type="match status" value="1"/>
</dbReference>
<dbReference type="EMBL" id="JAHHIF010000005">
    <property type="protein sequence ID" value="MBW4543807.1"/>
    <property type="molecule type" value="Genomic_DNA"/>
</dbReference>
<accession>A0A951U8H5</accession>
<dbReference type="Pfam" id="PF13692">
    <property type="entry name" value="Glyco_trans_1_4"/>
    <property type="match status" value="1"/>
</dbReference>
<dbReference type="GO" id="GO:0016757">
    <property type="term" value="F:glycosyltransferase activity"/>
    <property type="evidence" value="ECO:0007669"/>
    <property type="project" value="TreeGrafter"/>
</dbReference>
<protein>
    <submittedName>
        <fullName evidence="2">Glycosyltransferase family 4 protein</fullName>
    </submittedName>
</protein>
<dbReference type="CDD" id="cd03801">
    <property type="entry name" value="GT4_PimA-like"/>
    <property type="match status" value="1"/>
</dbReference>
<evidence type="ECO:0000313" key="3">
    <source>
        <dbReference type="Proteomes" id="UP000753908"/>
    </source>
</evidence>
<proteinExistence type="predicted"/>
<name>A0A951U8H5_9CYAN</name>
<sequence length="389" mass="44135">MKDRLKVSLLVWNLSANDGIIRASLLSEALRKLNYEVEVLGFLFDQPLYTAVPSDLPIYSVTGGKYPEFFKPVAQLLNKIDGDFIYAIKPQPASFGLALLKKLFSRLPVILDIDDWELSWYGGDDWQYYPTPKQLARDLLKKEGALRRPDHPLYLQWMEKLISKADAVTVHTSFLQKRFGGIIVPNGKNISLFDPERYDAEISRTRFNLSGYRILMFPGAPRPYKGLEDVLIALDYLNEPDLRLVIVGGSPYDDYDQQLIQRWGHWIIQLPRCSVQMMPEIVSSAHIIVVPQRDSPETRAQFPLKLTDGMAMAKPILSTRVGDIPEILGDTGYLVDPSSPEQLAQKIQWIFQNLDAANAQGVQARKRCIEHYSIDTMAAILSDVLVELN</sequence>
<evidence type="ECO:0000256" key="1">
    <source>
        <dbReference type="ARBA" id="ARBA00022679"/>
    </source>
</evidence>